<feature type="domain" description="RNA 3'-terminal phosphate cyclase" evidence="5">
    <location>
        <begin position="8"/>
        <end position="357"/>
    </location>
</feature>
<dbReference type="AlphaFoldDB" id="A0A7J6MGU7"/>
<dbReference type="EMBL" id="JABAHT010000010">
    <property type="protein sequence ID" value="KAF4670400.1"/>
    <property type="molecule type" value="Genomic_DNA"/>
</dbReference>
<organism evidence="7 8">
    <name type="scientific">Perkinsus olseni</name>
    <name type="common">Perkinsus atlanticus</name>
    <dbReference type="NCBI Taxonomy" id="32597"/>
    <lineage>
        <taxon>Eukaryota</taxon>
        <taxon>Sar</taxon>
        <taxon>Alveolata</taxon>
        <taxon>Perkinsozoa</taxon>
        <taxon>Perkinsea</taxon>
        <taxon>Perkinsida</taxon>
        <taxon>Perkinsidae</taxon>
        <taxon>Perkinsus</taxon>
    </lineage>
</organism>
<evidence type="ECO:0000259" key="5">
    <source>
        <dbReference type="Pfam" id="PF01137"/>
    </source>
</evidence>
<protein>
    <submittedName>
        <fullName evidence="7">rRNA-processing endoribonuclease</fullName>
    </submittedName>
</protein>
<dbReference type="InterPro" id="IPR037136">
    <property type="entry name" value="RNA3'_phos_cyclase_dom_sf"/>
</dbReference>
<feature type="domain" description="RNA 3'-terminal phosphate cyclase insert" evidence="6">
    <location>
        <begin position="196"/>
        <end position="302"/>
    </location>
</feature>
<comment type="subcellular location">
    <subcellularLocation>
        <location evidence="1">Nucleus</location>
        <location evidence="1">Nucleolus</location>
    </subcellularLocation>
</comment>
<evidence type="ECO:0000256" key="2">
    <source>
        <dbReference type="ARBA" id="ARBA00007089"/>
    </source>
</evidence>
<dbReference type="OrthoDB" id="1911237at2759"/>
<dbReference type="NCBIfam" id="TIGR03400">
    <property type="entry name" value="18S_RNA_Rcl1p"/>
    <property type="match status" value="1"/>
</dbReference>
<sequence length="401" mass="43767">MATDTHHYRGANYLRQRLILSTLTRRPVRVTEIRTQAENPGLQDFEANLLRLLDTITNGTNITVSETGTSLYFSPGELVGGEVTHDCNPSRPISYYLEVLLCLAPFCKFPVKARLRGITHSEGFPSIDTIRTVTLPTLAKLGVNNDNLASTAQGSLHIVQPPLALKVESRGDPAAPGIVSFTCPIVKSIPPVELLKEGRIRRVRGVAWTSKVSPQYAPMMIDSCRAVLNPYLADVWVFTDAAKKLPKDARGGYGISLVAETESGTLISADGMSEAEASTSSHGVTEPGQLGEEVARALLGEVDCGGVVDRQHQWLAALFMAMAADHKVSTVVVGQELTPYTIAMLRNIRDFMGVVFKFNSQQVEEEVVLDEESDEKEMALSRSVRLRCVGAGLKNVTRRTF</sequence>
<dbReference type="InterPro" id="IPR000228">
    <property type="entry name" value="RNA3'_term_phos_cyc"/>
</dbReference>
<dbReference type="Gene3D" id="3.30.360.20">
    <property type="entry name" value="RNA 3'-terminal phosphate cyclase, insert domain"/>
    <property type="match status" value="1"/>
</dbReference>
<dbReference type="InterPro" id="IPR013792">
    <property type="entry name" value="RNA3'P_cycl/enolpyr_Trfase_a/b"/>
</dbReference>
<dbReference type="InterPro" id="IPR013791">
    <property type="entry name" value="RNA3'-term_phos_cycl_insert"/>
</dbReference>
<proteinExistence type="inferred from homology"/>
<evidence type="ECO:0000256" key="1">
    <source>
        <dbReference type="ARBA" id="ARBA00004604"/>
    </source>
</evidence>
<dbReference type="Proteomes" id="UP000570595">
    <property type="component" value="Unassembled WGS sequence"/>
</dbReference>
<dbReference type="Pfam" id="PF01137">
    <property type="entry name" value="RTC"/>
    <property type="match status" value="1"/>
</dbReference>
<dbReference type="Gene3D" id="3.65.10.20">
    <property type="entry name" value="RNA 3'-terminal phosphate cyclase domain"/>
    <property type="match status" value="1"/>
</dbReference>
<dbReference type="InterPro" id="IPR023797">
    <property type="entry name" value="RNA3'_phos_cyclase_dom"/>
</dbReference>
<evidence type="ECO:0000256" key="3">
    <source>
        <dbReference type="ARBA" id="ARBA00022517"/>
    </source>
</evidence>
<evidence type="ECO:0000313" key="8">
    <source>
        <dbReference type="Proteomes" id="UP000570595"/>
    </source>
</evidence>
<evidence type="ECO:0000256" key="4">
    <source>
        <dbReference type="ARBA" id="ARBA00023242"/>
    </source>
</evidence>
<keyword evidence="3" id="KW-0690">Ribosome biogenesis</keyword>
<comment type="similarity">
    <text evidence="2">Belongs to the RNA 3'-terminal cyclase family. Type 2 subfamily.</text>
</comment>
<evidence type="ECO:0000313" key="7">
    <source>
        <dbReference type="EMBL" id="KAF4670400.1"/>
    </source>
</evidence>
<reference evidence="7 8" key="1">
    <citation type="submission" date="2020-04" db="EMBL/GenBank/DDBJ databases">
        <title>Perkinsus olseni comparative genomics.</title>
        <authorList>
            <person name="Bogema D.R."/>
        </authorList>
    </citation>
    <scope>NUCLEOTIDE SEQUENCE [LARGE SCALE GENOMIC DNA]</scope>
    <source>
        <strain evidence="7">ATCC PRA-179</strain>
    </source>
</reference>
<dbReference type="InterPro" id="IPR016443">
    <property type="entry name" value="RNA3'_term_phos_cyc_type_2"/>
</dbReference>
<dbReference type="GO" id="GO:0004521">
    <property type="term" value="F:RNA endonuclease activity"/>
    <property type="evidence" value="ECO:0007669"/>
    <property type="project" value="TreeGrafter"/>
</dbReference>
<dbReference type="GO" id="GO:0005730">
    <property type="term" value="C:nucleolus"/>
    <property type="evidence" value="ECO:0007669"/>
    <property type="project" value="UniProtKB-SubCell"/>
</dbReference>
<comment type="caution">
    <text evidence="7">The sequence shown here is derived from an EMBL/GenBank/DDBJ whole genome shotgun (WGS) entry which is preliminary data.</text>
</comment>
<evidence type="ECO:0000259" key="6">
    <source>
        <dbReference type="Pfam" id="PF05189"/>
    </source>
</evidence>
<dbReference type="PANTHER" id="PTHR11096:SF1">
    <property type="entry name" value="RNA 3'-TERMINAL PHOSPHATE CYCLASE-LIKE PROTEIN"/>
    <property type="match status" value="1"/>
</dbReference>
<dbReference type="SUPFAM" id="SSF55205">
    <property type="entry name" value="EPT/RTPC-like"/>
    <property type="match status" value="1"/>
</dbReference>
<dbReference type="Pfam" id="PF05189">
    <property type="entry name" value="RTC_insert"/>
    <property type="match status" value="1"/>
</dbReference>
<dbReference type="InterPro" id="IPR036553">
    <property type="entry name" value="RPTC_insert"/>
</dbReference>
<dbReference type="GO" id="GO:0000479">
    <property type="term" value="P:endonucleolytic cleavage of tricistronic rRNA transcript (SSU-rRNA, 5.8S rRNA, LSU-rRNA)"/>
    <property type="evidence" value="ECO:0007669"/>
    <property type="project" value="TreeGrafter"/>
</dbReference>
<dbReference type="PANTHER" id="PTHR11096">
    <property type="entry name" value="RNA 3' TERMINAL PHOSPHATE CYCLASE"/>
    <property type="match status" value="1"/>
</dbReference>
<name>A0A7J6MGU7_PEROL</name>
<gene>
    <name evidence="7" type="primary">RCL1</name>
    <name evidence="7" type="ORF">FOZ61_000094</name>
</gene>
<keyword evidence="4" id="KW-0539">Nucleus</keyword>
<accession>A0A7J6MGU7</accession>